<evidence type="ECO:0000313" key="7">
    <source>
        <dbReference type="EMBL" id="KAL1522062.1"/>
    </source>
</evidence>
<gene>
    <name evidence="7" type="ORF">AB1Y20_021706</name>
</gene>
<name>A0AB34JMC0_PRYPA</name>
<evidence type="ECO:0000256" key="5">
    <source>
        <dbReference type="ARBA" id="ARBA00049274"/>
    </source>
</evidence>
<dbReference type="PROSITE" id="PS51221">
    <property type="entry name" value="TTL"/>
    <property type="match status" value="1"/>
</dbReference>
<dbReference type="GO" id="GO:0036064">
    <property type="term" value="C:ciliary basal body"/>
    <property type="evidence" value="ECO:0007669"/>
    <property type="project" value="TreeGrafter"/>
</dbReference>
<comment type="caution">
    <text evidence="7">The sequence shown here is derived from an EMBL/GenBank/DDBJ whole genome shotgun (WGS) entry which is preliminary data.</text>
</comment>
<dbReference type="PANTHER" id="PTHR12241">
    <property type="entry name" value="TUBULIN POLYGLUTAMYLASE"/>
    <property type="match status" value="1"/>
</dbReference>
<feature type="region of interest" description="Disordered" evidence="6">
    <location>
        <begin position="563"/>
        <end position="654"/>
    </location>
</feature>
<dbReference type="Proteomes" id="UP001515480">
    <property type="component" value="Unassembled WGS sequence"/>
</dbReference>
<feature type="region of interest" description="Disordered" evidence="6">
    <location>
        <begin position="1"/>
        <end position="41"/>
    </location>
</feature>
<dbReference type="GO" id="GO:0005524">
    <property type="term" value="F:ATP binding"/>
    <property type="evidence" value="ECO:0007669"/>
    <property type="project" value="UniProtKB-KW"/>
</dbReference>
<proteinExistence type="predicted"/>
<dbReference type="AlphaFoldDB" id="A0AB34JMC0"/>
<dbReference type="Pfam" id="PF03133">
    <property type="entry name" value="TTL"/>
    <property type="match status" value="1"/>
</dbReference>
<evidence type="ECO:0000256" key="6">
    <source>
        <dbReference type="SAM" id="MobiDB-lite"/>
    </source>
</evidence>
<comment type="catalytic activity">
    <reaction evidence="5">
        <text>L-glutamyl-[protein] + L-glutamate + ATP = gamma-L-glutamyl-L-glutamyl-[protein] + ADP + phosphate + H(+)</text>
        <dbReference type="Rhea" id="RHEA:60144"/>
        <dbReference type="Rhea" id="RHEA-COMP:10208"/>
        <dbReference type="Rhea" id="RHEA-COMP:15517"/>
        <dbReference type="ChEBI" id="CHEBI:15378"/>
        <dbReference type="ChEBI" id="CHEBI:29973"/>
        <dbReference type="ChEBI" id="CHEBI:29985"/>
        <dbReference type="ChEBI" id="CHEBI:30616"/>
        <dbReference type="ChEBI" id="CHEBI:43474"/>
        <dbReference type="ChEBI" id="CHEBI:143622"/>
        <dbReference type="ChEBI" id="CHEBI:456216"/>
    </reaction>
    <physiologicalReaction direction="left-to-right" evidence="5">
        <dbReference type="Rhea" id="RHEA:60145"/>
    </physiologicalReaction>
</comment>
<organism evidence="7 8">
    <name type="scientific">Prymnesium parvum</name>
    <name type="common">Toxic golden alga</name>
    <dbReference type="NCBI Taxonomy" id="97485"/>
    <lineage>
        <taxon>Eukaryota</taxon>
        <taxon>Haptista</taxon>
        <taxon>Haptophyta</taxon>
        <taxon>Prymnesiophyceae</taxon>
        <taxon>Prymnesiales</taxon>
        <taxon>Prymnesiaceae</taxon>
        <taxon>Prymnesium</taxon>
    </lineage>
</organism>
<keyword evidence="8" id="KW-1185">Reference proteome</keyword>
<feature type="compositionally biased region" description="Low complexity" evidence="6">
    <location>
        <begin position="29"/>
        <end position="41"/>
    </location>
</feature>
<evidence type="ECO:0000256" key="2">
    <source>
        <dbReference type="ARBA" id="ARBA00022741"/>
    </source>
</evidence>
<keyword evidence="1" id="KW-0436">Ligase</keyword>
<dbReference type="SUPFAM" id="SSF56059">
    <property type="entry name" value="Glutathione synthetase ATP-binding domain-like"/>
    <property type="match status" value="1"/>
</dbReference>
<dbReference type="GO" id="GO:0015631">
    <property type="term" value="F:tubulin binding"/>
    <property type="evidence" value="ECO:0007669"/>
    <property type="project" value="TreeGrafter"/>
</dbReference>
<accession>A0AB34JMC0</accession>
<dbReference type="GO" id="GO:0000226">
    <property type="term" value="P:microtubule cytoskeleton organization"/>
    <property type="evidence" value="ECO:0007669"/>
    <property type="project" value="TreeGrafter"/>
</dbReference>
<evidence type="ECO:0000256" key="3">
    <source>
        <dbReference type="ARBA" id="ARBA00022840"/>
    </source>
</evidence>
<dbReference type="PANTHER" id="PTHR12241:SF145">
    <property type="entry name" value="TUBULIN POLYGLUTAMYLASE TTLL5"/>
    <property type="match status" value="1"/>
</dbReference>
<feature type="compositionally biased region" description="Acidic residues" evidence="6">
    <location>
        <begin position="1"/>
        <end position="28"/>
    </location>
</feature>
<reference evidence="7 8" key="1">
    <citation type="journal article" date="2024" name="Science">
        <title>Giant polyketide synthase enzymes in the biosynthesis of giant marine polyether toxins.</title>
        <authorList>
            <person name="Fallon T.R."/>
            <person name="Shende V.V."/>
            <person name="Wierzbicki I.H."/>
            <person name="Pendleton A.L."/>
            <person name="Watervoot N.F."/>
            <person name="Auber R.P."/>
            <person name="Gonzalez D.J."/>
            <person name="Wisecaver J.H."/>
            <person name="Moore B.S."/>
        </authorList>
    </citation>
    <scope>NUCLEOTIDE SEQUENCE [LARGE SCALE GENOMIC DNA]</scope>
    <source>
        <strain evidence="7 8">12B1</strain>
    </source>
</reference>
<dbReference type="InterPro" id="IPR004344">
    <property type="entry name" value="TTL/TTLL_fam"/>
</dbReference>
<evidence type="ECO:0000256" key="1">
    <source>
        <dbReference type="ARBA" id="ARBA00022598"/>
    </source>
</evidence>
<feature type="compositionally biased region" description="Low complexity" evidence="6">
    <location>
        <begin position="621"/>
        <end position="636"/>
    </location>
</feature>
<keyword evidence="2" id="KW-0547">Nucleotide-binding</keyword>
<feature type="compositionally biased region" description="Polar residues" evidence="6">
    <location>
        <begin position="595"/>
        <end position="611"/>
    </location>
</feature>
<dbReference type="EMBL" id="JBGBPQ010000007">
    <property type="protein sequence ID" value="KAL1522062.1"/>
    <property type="molecule type" value="Genomic_DNA"/>
</dbReference>
<protein>
    <recommendedName>
        <fullName evidence="4">Tubulin--tyrosine ligase-like protein 5</fullName>
    </recommendedName>
</protein>
<sequence>MTSVVVEDDSDRSDWEIEGDDVSDEESDAGAGPSGAASPHGASAHTFMLPSLWSGRAATIWFDYPDVDEESRSEGRESIYELTDPSLRPLYFKSDHTIRCLCGAFKRAGFRRLLKGNTFNVFWGHHLKEDKLQTLRKYQSVNHFPGSYGLGRKDYLWKNISRMARKYGNAYDFCAKSYVLPGDREALDRDFTEGEVYIVKPPASAEGRGIRLVNRADALPRSGQPAIVQRYIGEPYLINNRKFDLRIYVGVTSFDPLRAYVFEEGLCRFATSEYVQDHSSKSIKDKFMHLTNYSINKKNEDFIWNKEASKDDEGSKWSLSALWRYLRSQGANVDELRSRIHDIAVKTLISVEHSVFSKINQAGRPNCFEIFGFDVLLERNLKPWLIEVNVACSLASSSPLDKRVKEQLVTDMFHMVGILPSDRKLAKTDVDEKKRARLLKGNVAPLKHRNVFELQGMKLQELSSADLEIIMEAEDEHRRAGHWTRIIPCTNMSKYMPFFEFPRYRNTVLAKWMERPDWQLLAPYINPSAAPSRVHDLIATAASSAPAPPPSERERRDANLARGGLRSAGHPDLQSPRRPGSGGPRPPARRTASSNNVVSIGSHSLPSSPTTRDGRPPSPALPAAASTSGRRSSVGSTPPPPPPSGAPTGYKGIGASLGPPTAAVASGATIASCAPASFSRAQATVPSIAVGGPGEEQEHERELAKFLDFIECKSSDKHAGPGKESPAVPPCAAGLPAWGDYSCDATCTSATTVPTAVCSQPAGTAVVSAAVKPVDAWNVRSRPELKITRQLSASPRTLASRCINNGSSCCTGGSCACASSAPVSMFTKAVSNGTVGKQYLEGLNSRLRMDLKSDRRLSSPSSPSTAAVLPLLDARRQTSPNWRIV</sequence>
<dbReference type="Gene3D" id="3.30.470.20">
    <property type="entry name" value="ATP-grasp fold, B domain"/>
    <property type="match status" value="1"/>
</dbReference>
<evidence type="ECO:0000313" key="8">
    <source>
        <dbReference type="Proteomes" id="UP001515480"/>
    </source>
</evidence>
<evidence type="ECO:0000256" key="4">
    <source>
        <dbReference type="ARBA" id="ARBA00041448"/>
    </source>
</evidence>
<dbReference type="GO" id="GO:0070740">
    <property type="term" value="F:tubulin-glutamic acid ligase activity"/>
    <property type="evidence" value="ECO:0007669"/>
    <property type="project" value="TreeGrafter"/>
</dbReference>
<keyword evidence="3" id="KW-0067">ATP-binding</keyword>